<evidence type="ECO:0000256" key="1">
    <source>
        <dbReference type="SAM" id="MobiDB-lite"/>
    </source>
</evidence>
<evidence type="ECO:0000313" key="3">
    <source>
        <dbReference type="Proteomes" id="UP000316621"/>
    </source>
</evidence>
<feature type="region of interest" description="Disordered" evidence="1">
    <location>
        <begin position="1"/>
        <end position="67"/>
    </location>
</feature>
<name>A0A4Y7IV65_PAPSO</name>
<keyword evidence="3" id="KW-1185">Reference proteome</keyword>
<dbReference type="AlphaFoldDB" id="A0A4Y7IV65"/>
<dbReference type="Proteomes" id="UP000316621">
    <property type="component" value="Chromosome 2"/>
</dbReference>
<feature type="compositionally biased region" description="Polar residues" evidence="1">
    <location>
        <begin position="28"/>
        <end position="53"/>
    </location>
</feature>
<protein>
    <submittedName>
        <fullName evidence="2">Uncharacterized protein</fullName>
    </submittedName>
</protein>
<evidence type="ECO:0000313" key="2">
    <source>
        <dbReference type="EMBL" id="RZC51641.1"/>
    </source>
</evidence>
<dbReference type="EMBL" id="CM010716">
    <property type="protein sequence ID" value="RZC51641.1"/>
    <property type="molecule type" value="Genomic_DNA"/>
</dbReference>
<gene>
    <name evidence="2" type="ORF">C5167_020072</name>
</gene>
<dbReference type="Gramene" id="RZC51641">
    <property type="protein sequence ID" value="RZC51641"/>
    <property type="gene ID" value="C5167_020072"/>
</dbReference>
<accession>A0A4Y7IV65</accession>
<sequence>MIGSSSVSLSRCKMASASPSPSPAAGSTDVTLSITPQVDATNQETQAIEQATQDPAPEVVPKKKGKTRSKVWNDFVRLSEEQAQCKHSVKQDMGKLYDEYNNMYSNANAEEGTGSTSAAGVDDMKFWGRMKIKEIGLRDGWTAVF</sequence>
<proteinExistence type="predicted"/>
<feature type="compositionally biased region" description="Low complexity" evidence="1">
    <location>
        <begin position="15"/>
        <end position="25"/>
    </location>
</feature>
<organism evidence="2 3">
    <name type="scientific">Papaver somniferum</name>
    <name type="common">Opium poppy</name>
    <dbReference type="NCBI Taxonomy" id="3469"/>
    <lineage>
        <taxon>Eukaryota</taxon>
        <taxon>Viridiplantae</taxon>
        <taxon>Streptophyta</taxon>
        <taxon>Embryophyta</taxon>
        <taxon>Tracheophyta</taxon>
        <taxon>Spermatophyta</taxon>
        <taxon>Magnoliopsida</taxon>
        <taxon>Ranunculales</taxon>
        <taxon>Papaveraceae</taxon>
        <taxon>Papaveroideae</taxon>
        <taxon>Papaver</taxon>
    </lineage>
</organism>
<reference evidence="2 3" key="1">
    <citation type="journal article" date="2018" name="Science">
        <title>The opium poppy genome and morphinan production.</title>
        <authorList>
            <person name="Guo L."/>
            <person name="Winzer T."/>
            <person name="Yang X."/>
            <person name="Li Y."/>
            <person name="Ning Z."/>
            <person name="He Z."/>
            <person name="Teodor R."/>
            <person name="Lu Y."/>
            <person name="Bowser T.A."/>
            <person name="Graham I.A."/>
            <person name="Ye K."/>
        </authorList>
    </citation>
    <scope>NUCLEOTIDE SEQUENCE [LARGE SCALE GENOMIC DNA]</scope>
    <source>
        <strain evidence="3">cv. HN1</strain>
        <tissue evidence="2">Leaves</tissue>
    </source>
</reference>